<evidence type="ECO:0000313" key="2">
    <source>
        <dbReference type="EMBL" id="CAH2035919.1"/>
    </source>
</evidence>
<dbReference type="Proteomes" id="UP000836841">
    <property type="component" value="Chromosome 1"/>
</dbReference>
<proteinExistence type="predicted"/>
<dbReference type="InterPro" id="IPR053283">
    <property type="entry name" value="TUNICAMYCIN_INDUCED_1"/>
</dbReference>
<keyword evidence="3" id="KW-1185">Reference proteome</keyword>
<dbReference type="PANTHER" id="PTHR34454">
    <property type="entry name" value="TUNICAMYCIN INDUCED PROTEIN"/>
    <property type="match status" value="1"/>
</dbReference>
<dbReference type="AlphaFoldDB" id="A0AAU9RBK1"/>
<gene>
    <name evidence="2" type="ORF">TAV2_LOCUS3693</name>
</gene>
<keyword evidence="1" id="KW-0732">Signal</keyword>
<feature type="chain" id="PRO_5043617085" evidence="1">
    <location>
        <begin position="25"/>
        <end position="490"/>
    </location>
</feature>
<protein>
    <submittedName>
        <fullName evidence="2">Uncharacterized protein</fullName>
    </submittedName>
</protein>
<organism evidence="2 3">
    <name type="scientific">Thlaspi arvense</name>
    <name type="common">Field penny-cress</name>
    <dbReference type="NCBI Taxonomy" id="13288"/>
    <lineage>
        <taxon>Eukaryota</taxon>
        <taxon>Viridiplantae</taxon>
        <taxon>Streptophyta</taxon>
        <taxon>Embryophyta</taxon>
        <taxon>Tracheophyta</taxon>
        <taxon>Spermatophyta</taxon>
        <taxon>Magnoliopsida</taxon>
        <taxon>eudicotyledons</taxon>
        <taxon>Gunneridae</taxon>
        <taxon>Pentapetalae</taxon>
        <taxon>rosids</taxon>
        <taxon>malvids</taxon>
        <taxon>Brassicales</taxon>
        <taxon>Brassicaceae</taxon>
        <taxon>Thlaspideae</taxon>
        <taxon>Thlaspi</taxon>
    </lineage>
</organism>
<reference evidence="2 3" key="1">
    <citation type="submission" date="2022-03" db="EMBL/GenBank/DDBJ databases">
        <authorList>
            <person name="Nunn A."/>
            <person name="Chopra R."/>
            <person name="Nunn A."/>
            <person name="Contreras Garrido A."/>
        </authorList>
    </citation>
    <scope>NUCLEOTIDE SEQUENCE [LARGE SCALE GENOMIC DNA]</scope>
</reference>
<feature type="signal peptide" evidence="1">
    <location>
        <begin position="1"/>
        <end position="24"/>
    </location>
</feature>
<accession>A0AAU9RBK1</accession>
<sequence length="490" mass="55018">MTMRRSPFSVVLSLFFQALTLAVAFDPSQQDESTITATPILQDVLKEISVKQKWNLEEVRFSKLEVKKLRVGTGRSFEIRIRLGKSRFIFVFPDEVTDWRRSGGGRQVELTEVIREVNSSKVLDPIVLKGPLEIRVAGDYRLSLALPVLSRSSLTVSSPEKMTQMDRSNESLCSLSTLARSVTYDFALKLCYCVSSRCRKCRKSLEASALLKPESSFRCIEDDICCGNSLSLMIRAYDLVFQMNITHNGLKRVLVSEGISVEIREAQAVSLFHSSSRRFAATVEPVDVKEGSCVWSSLGSVCVPLPPIQIIGSASLVAFKTPKTDSQIKASYLSDDTIQLLPEKCYSKAHTYKQHHLPTDLLGLKINKLERVLNSLQNSGNEQSVSYVTAKLKASGMVRFQLDIERRIGSNESVTSKRAEWRTKAKIERVWFEVTAKVEGDKLKPVGLRKVVPFIEVDTEAWSNLMSNMSFTKFPSILVPQEALTLDVKW</sequence>
<evidence type="ECO:0000256" key="1">
    <source>
        <dbReference type="SAM" id="SignalP"/>
    </source>
</evidence>
<dbReference type="PANTHER" id="PTHR34454:SF3">
    <property type="entry name" value="PEPTIDASE I, PUTATIVE-RELATED"/>
    <property type="match status" value="1"/>
</dbReference>
<name>A0AAU9RBK1_THLAR</name>
<evidence type="ECO:0000313" key="3">
    <source>
        <dbReference type="Proteomes" id="UP000836841"/>
    </source>
</evidence>
<dbReference type="EMBL" id="OU466857">
    <property type="protein sequence ID" value="CAH2035919.1"/>
    <property type="molecule type" value="Genomic_DNA"/>
</dbReference>